<comment type="caution">
    <text evidence="2">The sequence shown here is derived from an EMBL/GenBank/DDBJ whole genome shotgun (WGS) entry which is preliminary data.</text>
</comment>
<dbReference type="AlphaFoldDB" id="A0A369JHZ1"/>
<accession>A0A369JHZ1</accession>
<organism evidence="2 3">
    <name type="scientific">Hypsizygus marmoreus</name>
    <name type="common">White beech mushroom</name>
    <name type="synonym">Agaricus marmoreus</name>
    <dbReference type="NCBI Taxonomy" id="39966"/>
    <lineage>
        <taxon>Eukaryota</taxon>
        <taxon>Fungi</taxon>
        <taxon>Dikarya</taxon>
        <taxon>Basidiomycota</taxon>
        <taxon>Agaricomycotina</taxon>
        <taxon>Agaricomycetes</taxon>
        <taxon>Agaricomycetidae</taxon>
        <taxon>Agaricales</taxon>
        <taxon>Tricholomatineae</taxon>
        <taxon>Lyophyllaceae</taxon>
        <taxon>Hypsizygus</taxon>
    </lineage>
</organism>
<name>A0A369JHZ1_HYPMA</name>
<protein>
    <submittedName>
        <fullName evidence="2">Uncharacterized protein</fullName>
    </submittedName>
</protein>
<gene>
    <name evidence="2" type="ORF">Hypma_013145</name>
</gene>
<dbReference type="Proteomes" id="UP000076154">
    <property type="component" value="Unassembled WGS sequence"/>
</dbReference>
<evidence type="ECO:0000256" key="1">
    <source>
        <dbReference type="SAM" id="MobiDB-lite"/>
    </source>
</evidence>
<evidence type="ECO:0000313" key="3">
    <source>
        <dbReference type="Proteomes" id="UP000076154"/>
    </source>
</evidence>
<dbReference type="InParanoid" id="A0A369JHZ1"/>
<dbReference type="EMBL" id="LUEZ02000071">
    <property type="protein sequence ID" value="RDB20187.1"/>
    <property type="molecule type" value="Genomic_DNA"/>
</dbReference>
<sequence length="401" mass="42556">MPDVTGTVKSLSELAPATIARALAFASCSAGKELLSMIPMLVTACKDAVPGLSACPMHPRLSPAPAQAEDTFASNNIQLVPGTEPSIHPNTSTPPASPPSSFTYVAHHSSQHAVLPVSTSLTLTPSERNVTLISHSLAILTPPSSSAGDFSFVEMRPHALLSFSEALNSTRDVPQAVQSSPLLLSLPGLLSTLTGRRSLITDASTQTACHRKSQLHPSSCSKVLFDPLGTVHMPLSIHFLSGLESSLTSGLLMLSNTFKSLTDGLSPTEMAPPVQPSRSKAPNSAWDVLDAVRMLLALSFIPIDRLLVISNTSSKAELGASPPFSPISYDCVEFWLPTGICASSSMCLLLKHDTPSTSELLVTSFTVPKPPGYSTKPGNDACDFFNFIRIYVDPLQVAWRL</sequence>
<proteinExistence type="predicted"/>
<keyword evidence="3" id="KW-1185">Reference proteome</keyword>
<feature type="region of interest" description="Disordered" evidence="1">
    <location>
        <begin position="80"/>
        <end position="101"/>
    </location>
</feature>
<evidence type="ECO:0000313" key="2">
    <source>
        <dbReference type="EMBL" id="RDB20187.1"/>
    </source>
</evidence>
<reference evidence="2" key="1">
    <citation type="submission" date="2018-04" db="EMBL/GenBank/DDBJ databases">
        <title>Whole genome sequencing of Hypsizygus marmoreus.</title>
        <authorList>
            <person name="Choi I.-G."/>
            <person name="Min B."/>
            <person name="Kim J.-G."/>
            <person name="Kim S."/>
            <person name="Oh Y.-L."/>
            <person name="Kong W.-S."/>
            <person name="Park H."/>
            <person name="Jeong J."/>
            <person name="Song E.-S."/>
        </authorList>
    </citation>
    <scope>NUCLEOTIDE SEQUENCE [LARGE SCALE GENOMIC DNA]</scope>
    <source>
        <strain evidence="2">51987-8</strain>
    </source>
</reference>